<keyword evidence="2" id="KW-1185">Reference proteome</keyword>
<proteinExistence type="predicted"/>
<organism evidence="1 2">
    <name type="scientific">Lactuca virosa</name>
    <dbReference type="NCBI Taxonomy" id="75947"/>
    <lineage>
        <taxon>Eukaryota</taxon>
        <taxon>Viridiplantae</taxon>
        <taxon>Streptophyta</taxon>
        <taxon>Embryophyta</taxon>
        <taxon>Tracheophyta</taxon>
        <taxon>Spermatophyta</taxon>
        <taxon>Magnoliopsida</taxon>
        <taxon>eudicotyledons</taxon>
        <taxon>Gunneridae</taxon>
        <taxon>Pentapetalae</taxon>
        <taxon>asterids</taxon>
        <taxon>campanulids</taxon>
        <taxon>Asterales</taxon>
        <taxon>Asteraceae</taxon>
        <taxon>Cichorioideae</taxon>
        <taxon>Cichorieae</taxon>
        <taxon>Lactucinae</taxon>
        <taxon>Lactuca</taxon>
    </lineage>
</organism>
<protein>
    <submittedName>
        <fullName evidence="1">Uncharacterized protein</fullName>
    </submittedName>
</protein>
<sequence>MCLDFGLIFIEHATSSSTTMTRRGRRHDYGYPFSPKPTLGSPRFPLVQFPWGCGARSPCTMKWQAGLDETTKAWRRLFQIQEVVYKELVVELLASASFRRKIGTLEEANLTFGLGGERHELSLADFMIKTKIYLPSEPLQMAHTKREQPKKAISGPLYMAYCIGQS</sequence>
<reference evidence="1 2" key="1">
    <citation type="submission" date="2022-01" db="EMBL/GenBank/DDBJ databases">
        <authorList>
            <person name="Xiong W."/>
            <person name="Schranz E."/>
        </authorList>
    </citation>
    <scope>NUCLEOTIDE SEQUENCE [LARGE SCALE GENOMIC DNA]</scope>
</reference>
<name>A0AAU9PW30_9ASTR</name>
<dbReference type="EMBL" id="CAKMRJ010005745">
    <property type="protein sequence ID" value="CAH1453827.1"/>
    <property type="molecule type" value="Genomic_DNA"/>
</dbReference>
<gene>
    <name evidence="1" type="ORF">LVIROSA_LOCUS39041</name>
</gene>
<evidence type="ECO:0000313" key="1">
    <source>
        <dbReference type="EMBL" id="CAH1453827.1"/>
    </source>
</evidence>
<comment type="caution">
    <text evidence="1">The sequence shown here is derived from an EMBL/GenBank/DDBJ whole genome shotgun (WGS) entry which is preliminary data.</text>
</comment>
<accession>A0AAU9PW30</accession>
<dbReference type="Proteomes" id="UP001157418">
    <property type="component" value="Unassembled WGS sequence"/>
</dbReference>
<evidence type="ECO:0000313" key="2">
    <source>
        <dbReference type="Proteomes" id="UP001157418"/>
    </source>
</evidence>
<dbReference type="AlphaFoldDB" id="A0AAU9PW30"/>